<accession>A0A426SC03</accession>
<comment type="caution">
    <text evidence="2">The sequence shown here is derived from an EMBL/GenBank/DDBJ whole genome shotgun (WGS) entry which is preliminary data.</text>
</comment>
<dbReference type="InterPro" id="IPR003462">
    <property type="entry name" value="ODC_Mu_crystall"/>
</dbReference>
<keyword evidence="3" id="KW-1185">Reference proteome</keyword>
<dbReference type="InterPro" id="IPR036291">
    <property type="entry name" value="NAD(P)-bd_dom_sf"/>
</dbReference>
<evidence type="ECO:0000313" key="3">
    <source>
        <dbReference type="Proteomes" id="UP000276379"/>
    </source>
</evidence>
<gene>
    <name evidence="2" type="ORF">CQW44_08865</name>
</gene>
<dbReference type="PIRSF" id="PIRSF001439">
    <property type="entry name" value="CryM"/>
    <property type="match status" value="1"/>
</dbReference>
<reference evidence="2 3" key="1">
    <citation type="submission" date="2017-10" db="EMBL/GenBank/DDBJ databases">
        <title>Draft genome of actinobacteria isolated from guarana (Paullinia cupana (Mart.) Ducke.</title>
        <authorList>
            <person name="Siqueira K.A."/>
            <person name="Liotti R.G."/>
            <person name="Mendes T.A."/>
            <person name="Soares M.A."/>
        </authorList>
    </citation>
    <scope>NUCLEOTIDE SEQUENCE [LARGE SCALE GENOMIC DNA]</scope>
    <source>
        <strain evidence="2 3">199</strain>
    </source>
</reference>
<dbReference type="PANTHER" id="PTHR13812">
    <property type="entry name" value="KETIMINE REDUCTASE MU-CRYSTALLIN"/>
    <property type="match status" value="1"/>
</dbReference>
<dbReference type="EMBL" id="PDES01000003">
    <property type="protein sequence ID" value="RRQ88099.1"/>
    <property type="molecule type" value="Genomic_DNA"/>
</dbReference>
<dbReference type="GO" id="GO:0016491">
    <property type="term" value="F:oxidoreductase activity"/>
    <property type="evidence" value="ECO:0007669"/>
    <property type="project" value="UniProtKB-ARBA"/>
</dbReference>
<name>A0A426SC03_9ACTN</name>
<dbReference type="PANTHER" id="PTHR13812:SF19">
    <property type="entry name" value="KETIMINE REDUCTASE MU-CRYSTALLIN"/>
    <property type="match status" value="1"/>
</dbReference>
<dbReference type="Gene3D" id="3.30.1780.10">
    <property type="entry name" value="ornithine cyclodeaminase, domain 1"/>
    <property type="match status" value="1"/>
</dbReference>
<protein>
    <submittedName>
        <fullName evidence="2">Ornithine cyclodeaminase</fullName>
    </submittedName>
</protein>
<comment type="similarity">
    <text evidence="1">Belongs to the ornithine cyclodeaminase/mu-crystallin family.</text>
</comment>
<evidence type="ECO:0000256" key="1">
    <source>
        <dbReference type="ARBA" id="ARBA00008903"/>
    </source>
</evidence>
<dbReference type="Proteomes" id="UP000276379">
    <property type="component" value="Unassembled WGS sequence"/>
</dbReference>
<dbReference type="SUPFAM" id="SSF51735">
    <property type="entry name" value="NAD(P)-binding Rossmann-fold domains"/>
    <property type="match status" value="1"/>
</dbReference>
<dbReference type="Gene3D" id="3.40.50.720">
    <property type="entry name" value="NAD(P)-binding Rossmann-like Domain"/>
    <property type="match status" value="1"/>
</dbReference>
<evidence type="ECO:0000313" key="2">
    <source>
        <dbReference type="EMBL" id="RRQ88099.1"/>
    </source>
</evidence>
<proteinExistence type="inferred from homology"/>
<dbReference type="FunFam" id="3.40.50.720:FF:000311">
    <property type="entry name" value="Ornithine cyclodeaminase"/>
    <property type="match status" value="1"/>
</dbReference>
<dbReference type="Pfam" id="PF02423">
    <property type="entry name" value="OCD_Mu_crystall"/>
    <property type="match status" value="1"/>
</dbReference>
<dbReference type="InterPro" id="IPR023401">
    <property type="entry name" value="ODC_N"/>
</dbReference>
<dbReference type="RefSeq" id="WP_125207739.1">
    <property type="nucleotide sequence ID" value="NZ_PDER01000001.1"/>
</dbReference>
<organism evidence="2 3">
    <name type="scientific">Streptomyces griseofuscus</name>
    <dbReference type="NCBI Taxonomy" id="146922"/>
    <lineage>
        <taxon>Bacteria</taxon>
        <taxon>Bacillati</taxon>
        <taxon>Actinomycetota</taxon>
        <taxon>Actinomycetes</taxon>
        <taxon>Kitasatosporales</taxon>
        <taxon>Streptomycetaceae</taxon>
        <taxon>Streptomyces</taxon>
    </lineage>
</organism>
<dbReference type="GO" id="GO:0005737">
    <property type="term" value="C:cytoplasm"/>
    <property type="evidence" value="ECO:0007669"/>
    <property type="project" value="TreeGrafter"/>
</dbReference>
<sequence>MLILDGEAVRASYPMTEAISVMTEALRAFSSGKVTQPLRSVLAPPSEEGVFAMMPCHAEGLGYGFKAIMHNPGNEARGLSTHIGMVTVFDPETGELSAVLDGSAVTAIRTAAVSAVATRELAPADAGDLAILGSGTQARTHLEAVRLVRDVHRVRVWSRTAERARDFRDWAATQGVEVEVAATPEEAVRGADLVCTTTASRVPLIGAGALSPGAHVNAVGASVRGARELAPAAVAGCAVFVDSRESALNESSDICDPIDAGLMDEKDIRGEIGEVLLGTVEGRTEPKEITLFKSLGLAVEDVASGFSIAARARKGGIGVAV</sequence>
<dbReference type="GO" id="GO:0019752">
    <property type="term" value="P:carboxylic acid metabolic process"/>
    <property type="evidence" value="ECO:0007669"/>
    <property type="project" value="UniProtKB-ARBA"/>
</dbReference>
<dbReference type="AlphaFoldDB" id="A0A426SC03"/>